<gene>
    <name evidence="1" type="ORF">ABWK59_19845</name>
</gene>
<proteinExistence type="predicted"/>
<dbReference type="InterPro" id="IPR049749">
    <property type="entry name" value="SCO2521-like"/>
</dbReference>
<accession>A0AAU8JYW5</accession>
<dbReference type="AlphaFoldDB" id="A0AAU8JYW5"/>
<protein>
    <submittedName>
        <fullName evidence="1">SCO2521 family protein</fullName>
    </submittedName>
</protein>
<organism evidence="1">
    <name type="scientific">Kitasatospora camelliae</name>
    <dbReference type="NCBI Taxonomy" id="3156397"/>
    <lineage>
        <taxon>Bacteria</taxon>
        <taxon>Bacillati</taxon>
        <taxon>Actinomycetota</taxon>
        <taxon>Actinomycetes</taxon>
        <taxon>Kitasatosporales</taxon>
        <taxon>Streptomycetaceae</taxon>
        <taxon>Kitasatospora</taxon>
    </lineage>
</organism>
<dbReference type="NCBIfam" id="NF040565">
    <property type="entry name" value="SCO2521_fam"/>
    <property type="match status" value="1"/>
</dbReference>
<dbReference type="EMBL" id="CP159872">
    <property type="protein sequence ID" value="XCM81004.1"/>
    <property type="molecule type" value="Genomic_DNA"/>
</dbReference>
<name>A0AAU8JYW5_9ACTN</name>
<evidence type="ECO:0000313" key="1">
    <source>
        <dbReference type="EMBL" id="XCM81004.1"/>
    </source>
</evidence>
<dbReference type="KEGG" id="kcm:ABWK59_19845"/>
<sequence>MKPDQPGEGPSLLYGEVRSGLLQHSVELEHGAAADLLALRHGEPVRTSERPNLRAVSPDLLTGVDCALPTGSHRSVRGVGTAVSRAVLTEGRVLQASVRARITAATGEGRLAWSHYLAHPGTVELTGRAGADDLAEGFLTAPPGPALDLGALADRLLTDIQGRRALDRRAPFRSRRTFLRWTAVRTDLTADGPGGRFTIEDEDHRTLRLVLDRIDPAAVTAFCEDLALHDWLLTTLGRLIERSGLGSRPGADAVLRLTPAVNHLLHLWMPGARVEHALAPLWAGLEARPGFTRQWSAAVQRIRDHLALQAVGLNPRRHHGD</sequence>
<reference evidence="1" key="1">
    <citation type="submission" date="2024-06" db="EMBL/GenBank/DDBJ databases">
        <title>The genome sequences of Kitasatospora sp. strain HUAS MG31.</title>
        <authorList>
            <person name="Mo P."/>
        </authorList>
    </citation>
    <scope>NUCLEOTIDE SEQUENCE</scope>
    <source>
        <strain evidence="1">HUAS MG31</strain>
    </source>
</reference>
<dbReference type="RefSeq" id="WP_354641940.1">
    <property type="nucleotide sequence ID" value="NZ_CP159872.1"/>
</dbReference>